<dbReference type="SMART" id="SM00320">
    <property type="entry name" value="WD40"/>
    <property type="match status" value="8"/>
</dbReference>
<evidence type="ECO:0000256" key="5">
    <source>
        <dbReference type="PROSITE-ProRule" id="PRU00221"/>
    </source>
</evidence>
<dbReference type="Gene3D" id="2.130.10.10">
    <property type="entry name" value="YVTN repeat-like/Quinoprotein amine dehydrogenase"/>
    <property type="match status" value="3"/>
</dbReference>
<feature type="region of interest" description="Disordered" evidence="6">
    <location>
        <begin position="1456"/>
        <end position="1514"/>
    </location>
</feature>
<feature type="compositionally biased region" description="Polar residues" evidence="6">
    <location>
        <begin position="1355"/>
        <end position="1364"/>
    </location>
</feature>
<evidence type="ECO:0000256" key="4">
    <source>
        <dbReference type="PROSITE-ProRule" id="PRU00035"/>
    </source>
</evidence>
<dbReference type="CDD" id="cd00200">
    <property type="entry name" value="WD40"/>
    <property type="match status" value="1"/>
</dbReference>
<dbReference type="SUPFAM" id="SSF50978">
    <property type="entry name" value="WD40 repeat-like"/>
    <property type="match status" value="1"/>
</dbReference>
<dbReference type="InterPro" id="IPR057452">
    <property type="entry name" value="BRWD/PHIP_N"/>
</dbReference>
<accession>A0ABD2NJJ7</accession>
<dbReference type="InterPro" id="IPR001680">
    <property type="entry name" value="WD40_rpt"/>
</dbReference>
<dbReference type="FunFam" id="1.20.920.10:FF:000066">
    <property type="entry name" value="Transcription initiation factor TFIID subunit 1"/>
    <property type="match status" value="2"/>
</dbReference>
<dbReference type="PROSITE" id="PS50082">
    <property type="entry name" value="WD_REPEATS_2"/>
    <property type="match status" value="6"/>
</dbReference>
<evidence type="ECO:0000256" key="1">
    <source>
        <dbReference type="ARBA" id="ARBA00022574"/>
    </source>
</evidence>
<proteinExistence type="predicted"/>
<dbReference type="Pfam" id="PF25437">
    <property type="entry name" value="BRWD1_N"/>
    <property type="match status" value="1"/>
</dbReference>
<evidence type="ECO:0000313" key="8">
    <source>
        <dbReference type="EMBL" id="KAL3278873.1"/>
    </source>
</evidence>
<dbReference type="InterPro" id="IPR036427">
    <property type="entry name" value="Bromodomain-like_sf"/>
</dbReference>
<comment type="caution">
    <text evidence="8">The sequence shown here is derived from an EMBL/GenBank/DDBJ whole genome shotgun (WGS) entry which is preliminary data.</text>
</comment>
<keyword evidence="2" id="KW-0677">Repeat</keyword>
<keyword evidence="1 5" id="KW-0853">WD repeat</keyword>
<dbReference type="InterPro" id="IPR015943">
    <property type="entry name" value="WD40/YVTN_repeat-like_dom_sf"/>
</dbReference>
<dbReference type="Pfam" id="PF00439">
    <property type="entry name" value="Bromodomain"/>
    <property type="match status" value="2"/>
</dbReference>
<dbReference type="InterPro" id="IPR018359">
    <property type="entry name" value="Bromodomain_CS"/>
</dbReference>
<dbReference type="PROSITE" id="PS00678">
    <property type="entry name" value="WD_REPEATS_1"/>
    <property type="match status" value="1"/>
</dbReference>
<dbReference type="Pfam" id="PF00400">
    <property type="entry name" value="WD40"/>
    <property type="match status" value="7"/>
</dbReference>
<keyword evidence="3 4" id="KW-0103">Bromodomain</keyword>
<dbReference type="PROSITE" id="PS50294">
    <property type="entry name" value="WD_REPEATS_REGION"/>
    <property type="match status" value="3"/>
</dbReference>
<dbReference type="InterPro" id="IPR052060">
    <property type="entry name" value="Bromo_WD_repeat"/>
</dbReference>
<gene>
    <name evidence="8" type="ORF">HHI36_016393</name>
</gene>
<evidence type="ECO:0000256" key="2">
    <source>
        <dbReference type="ARBA" id="ARBA00022737"/>
    </source>
</evidence>
<sequence length="1514" mass="172756">MNSCKDLNLNQKENKPSLSVNIAELYFLIQKFISCGPLKRTKEVLMEELEEHNVYQKRLDWQGNEHHRSFEDMAHQFPFIQPDYLHQICSHIASISSGSSFSIPSGNVKSMLKYRPKKLNECDHNFKQLLGMVTCLHGIPIRDKNMRTNIVNILRGREVVGAIPRSKFVMPRMYGALQVQRKTLGHLSSVYCLLFDATGRYILTGADDLLVKLWSAYTGRLLASFRGAQYEISDISVNVENTLLAAGSLDHILRVWSLQTGCPIAVLSGHTAMITTVNFCPSSCWNVRYLVSTSSDGAVAFWAYSHEPNDTIAFKTNPTVYQEKMRPGGAKMISSAFSPGGSFLATGSVDHNVRVYYMKGDEGPQRILESEVHTDRVDSIQWAHSGIRFLSGSKDGSAVVWYFEDQQWKHIYLHMSAKLEGSPSTEDIKKLKVTMVAWDITDELFVTAVSDHTLKVWSAHSGQLQSVLTGHTDDCYVLECHPHDRGVMLSAGHDGQVFIWDIFKGEIISRFINTIEGQGVGSIYDGKWSPDGTMIALSDSHGRIITFGFGPGSSLLQQLPSELFFHTDYRPLIRDRNHHILDDQTQMAPHMMPPPFLVDIDGNPYPPYLQRLVPGREHCLSEELVPNIVVGQEVLQGAPDESHSDRLFTNNNENDRSELMRNRNSIRRSRDGEGIRNTTGEWQKHPDMKWKRNVLVPPLKPSVLSKAQRDIENLAQAEIDEYHKQMCSRPHMINTSHLNNAAKLNESKNAKRIIKKTKVVPVITYTAESSEDEDIDYIDSSDYSDWVLDEGVHLEPPKRSKRRQVKVAQKFTEESEEDDEEDNRREERKKTVIKQDEPSTSTGADQDTAELPPFVSKKNAKKKVPPHDVPEKYKPSEWLAETKPRKSPYFPQMGDELVYLVQGHQLYVNAVIAKELYHINLRDLPWNKITLKEFEFVKIVGIRYEIKPPRICCLKLALLDENGKLAGKYMTVKYHDVPDVLDFFVLKQSFDIAISRNWSVGDRFRCMIYDEWWIGKLYLRRWRSSPTLQPVDESRVPQDPSEAAPVLEEELKAILYQSKPQDWNNTDVTLAHENILQGLSKIMELAIAEAFLAPVDLNIYPNYAYVIEYPIDLSTIRARFEYNFYRRITAAQFDIRYLASNAEKFNEKHHVIVKRARILTDLCLRVVKQCDTLVDVSEVYRSMVDSYLSSDNEVDILSQPSTSGCKLSSTRAKKSAYPVEWRSDALSFMNQIWNCGDSLPFRQPVNKFRYPDYYDIIEHPMDLTTIRKKLQNDEYQTPYDFSDDMKLIFQNSKTYNTNPKSKIYLMTARLSSAFEEYYKGVTGNGLRQGEKWVVQSSDSDSKSNSGKDPLAFEDASSSSQTTNPKNHRNNGKCTRKMRISDSDSEDSFKASKSAKVADTSEDESFSSKCAGSDSDSDNLPIATFCKRPKRRVKAPKYVDLNSSDSEVAAVRNFNRSKRVNRTKPLKYMSSDSEEEEERTKKSRRNGGESSFLTTVSSRGRIRKLTPRAQALMKK</sequence>
<name>A0ABD2NJJ7_9CUCU</name>
<feature type="domain" description="Bromo" evidence="7">
    <location>
        <begin position="1083"/>
        <end position="1153"/>
    </location>
</feature>
<feature type="region of interest" description="Disordered" evidence="6">
    <location>
        <begin position="798"/>
        <end position="871"/>
    </location>
</feature>
<feature type="repeat" description="WD" evidence="5">
    <location>
        <begin position="433"/>
        <end position="467"/>
    </location>
</feature>
<feature type="repeat" description="WD" evidence="5">
    <location>
        <begin position="183"/>
        <end position="224"/>
    </location>
</feature>
<evidence type="ECO:0000256" key="6">
    <source>
        <dbReference type="SAM" id="MobiDB-lite"/>
    </source>
</evidence>
<keyword evidence="9" id="KW-1185">Reference proteome</keyword>
<reference evidence="8 9" key="1">
    <citation type="journal article" date="2021" name="BMC Biol.">
        <title>Horizontally acquired antibacterial genes associated with adaptive radiation of ladybird beetles.</title>
        <authorList>
            <person name="Li H.S."/>
            <person name="Tang X.F."/>
            <person name="Huang Y.H."/>
            <person name="Xu Z.Y."/>
            <person name="Chen M.L."/>
            <person name="Du X.Y."/>
            <person name="Qiu B.Y."/>
            <person name="Chen P.T."/>
            <person name="Zhang W."/>
            <person name="Slipinski A."/>
            <person name="Escalona H.E."/>
            <person name="Waterhouse R.M."/>
            <person name="Zwick A."/>
            <person name="Pang H."/>
        </authorList>
    </citation>
    <scope>NUCLEOTIDE SEQUENCE [LARGE SCALE GENOMIC DNA]</scope>
    <source>
        <strain evidence="8">SYSU2018</strain>
    </source>
</reference>
<dbReference type="EMBL" id="JABFTP020000124">
    <property type="protein sequence ID" value="KAL3278873.1"/>
    <property type="molecule type" value="Genomic_DNA"/>
</dbReference>
<feature type="domain" description="Bromo" evidence="7">
    <location>
        <begin position="1233"/>
        <end position="1303"/>
    </location>
</feature>
<feature type="repeat" description="WD" evidence="5">
    <location>
        <begin position="225"/>
        <end position="266"/>
    </location>
</feature>
<feature type="repeat" description="WD" evidence="5">
    <location>
        <begin position="468"/>
        <end position="510"/>
    </location>
</feature>
<feature type="repeat" description="WD" evidence="5">
    <location>
        <begin position="370"/>
        <end position="401"/>
    </location>
</feature>
<dbReference type="PROSITE" id="PS50014">
    <property type="entry name" value="BROMODOMAIN_2"/>
    <property type="match status" value="2"/>
</dbReference>
<feature type="compositionally biased region" description="Basic and acidic residues" evidence="6">
    <location>
        <begin position="1378"/>
        <end position="1389"/>
    </location>
</feature>
<dbReference type="Gene3D" id="1.20.920.10">
    <property type="entry name" value="Bromodomain-like"/>
    <property type="match status" value="2"/>
</dbReference>
<feature type="compositionally biased region" description="Basic and acidic residues" evidence="6">
    <location>
        <begin position="822"/>
        <end position="837"/>
    </location>
</feature>
<dbReference type="SUPFAM" id="SSF47370">
    <property type="entry name" value="Bromodomain"/>
    <property type="match status" value="2"/>
</dbReference>
<dbReference type="InterPro" id="IPR001487">
    <property type="entry name" value="Bromodomain"/>
</dbReference>
<feature type="repeat" description="WD" evidence="5">
    <location>
        <begin position="267"/>
        <end position="302"/>
    </location>
</feature>
<evidence type="ECO:0000259" key="7">
    <source>
        <dbReference type="PROSITE" id="PS50014"/>
    </source>
</evidence>
<dbReference type="SMART" id="SM00297">
    <property type="entry name" value="BROMO"/>
    <property type="match status" value="2"/>
</dbReference>
<feature type="compositionally biased region" description="Low complexity" evidence="6">
    <location>
        <begin position="1336"/>
        <end position="1348"/>
    </location>
</feature>
<evidence type="ECO:0000313" key="9">
    <source>
        <dbReference type="Proteomes" id="UP001516400"/>
    </source>
</evidence>
<organism evidence="8 9">
    <name type="scientific">Cryptolaemus montrouzieri</name>
    <dbReference type="NCBI Taxonomy" id="559131"/>
    <lineage>
        <taxon>Eukaryota</taxon>
        <taxon>Metazoa</taxon>
        <taxon>Ecdysozoa</taxon>
        <taxon>Arthropoda</taxon>
        <taxon>Hexapoda</taxon>
        <taxon>Insecta</taxon>
        <taxon>Pterygota</taxon>
        <taxon>Neoptera</taxon>
        <taxon>Endopterygota</taxon>
        <taxon>Coleoptera</taxon>
        <taxon>Polyphaga</taxon>
        <taxon>Cucujiformia</taxon>
        <taxon>Coccinelloidea</taxon>
        <taxon>Coccinellidae</taxon>
        <taxon>Scymninae</taxon>
        <taxon>Scymnini</taxon>
        <taxon>Cryptolaemus</taxon>
    </lineage>
</organism>
<dbReference type="Pfam" id="PF25313">
    <property type="entry name" value="BRWD_AD"/>
    <property type="match status" value="1"/>
</dbReference>
<dbReference type="InterPro" id="IPR019775">
    <property type="entry name" value="WD40_repeat_CS"/>
</dbReference>
<protein>
    <recommendedName>
        <fullName evidence="7">Bromo domain-containing protein</fullName>
    </recommendedName>
</protein>
<dbReference type="FunFam" id="2.130.10.10:FF:000997">
    <property type="entry name" value="AGAP002030-PA-like protein"/>
    <property type="match status" value="1"/>
</dbReference>
<dbReference type="PROSITE" id="PS00633">
    <property type="entry name" value="BROMODOMAIN_1"/>
    <property type="match status" value="1"/>
</dbReference>
<feature type="region of interest" description="Disordered" evidence="6">
    <location>
        <begin position="1333"/>
        <end position="1421"/>
    </location>
</feature>
<dbReference type="InterPro" id="IPR036322">
    <property type="entry name" value="WD40_repeat_dom_sf"/>
</dbReference>
<evidence type="ECO:0000256" key="3">
    <source>
        <dbReference type="ARBA" id="ARBA00023117"/>
    </source>
</evidence>
<dbReference type="PANTHER" id="PTHR16266:SF17">
    <property type="entry name" value="BRWD3"/>
    <property type="match status" value="1"/>
</dbReference>
<feature type="compositionally biased region" description="Polar residues" evidence="6">
    <location>
        <begin position="1487"/>
        <end position="1497"/>
    </location>
</feature>
<dbReference type="PRINTS" id="PR00503">
    <property type="entry name" value="BROMODOMAIN"/>
</dbReference>
<dbReference type="Proteomes" id="UP001516400">
    <property type="component" value="Unassembled WGS sequence"/>
</dbReference>
<dbReference type="InterPro" id="IPR057451">
    <property type="entry name" value="BRWD/PHIP_AD"/>
</dbReference>
<dbReference type="PANTHER" id="PTHR16266">
    <property type="entry name" value="WD REPEAT DOMAIN 9"/>
    <property type="match status" value="1"/>
</dbReference>
<dbReference type="CDD" id="cd05529">
    <property type="entry name" value="Bromo_WDR9_I_like"/>
    <property type="match status" value="1"/>
</dbReference>
<feature type="compositionally biased region" description="Basic residues" evidence="6">
    <location>
        <begin position="1365"/>
        <end position="1377"/>
    </location>
</feature>